<dbReference type="Proteomes" id="UP000257109">
    <property type="component" value="Unassembled WGS sequence"/>
</dbReference>
<evidence type="ECO:0008006" key="3">
    <source>
        <dbReference type="Google" id="ProtNLM"/>
    </source>
</evidence>
<gene>
    <name evidence="1" type="ORF">CR513_07354</name>
</gene>
<sequence>MINAKGISTPMVSTSKLNKFDIDIISNLHLYRYIMGLQYLTLTRPKIASNVNKVVQKILKYLKGSMSYVPTCALMLLCDNLSVIILLHNLILHAQTKHLKLDLHFLIEKFISKALLVHHVQH</sequence>
<name>A0A371I041_MUCPR</name>
<feature type="non-terminal residue" evidence="1">
    <location>
        <position position="1"/>
    </location>
</feature>
<proteinExistence type="predicted"/>
<evidence type="ECO:0000313" key="2">
    <source>
        <dbReference type="Proteomes" id="UP000257109"/>
    </source>
</evidence>
<comment type="caution">
    <text evidence="1">The sequence shown here is derived from an EMBL/GenBank/DDBJ whole genome shotgun (WGS) entry which is preliminary data.</text>
</comment>
<dbReference type="EMBL" id="QJKJ01001278">
    <property type="protein sequence ID" value="RDY08417.1"/>
    <property type="molecule type" value="Genomic_DNA"/>
</dbReference>
<dbReference type="AlphaFoldDB" id="A0A371I041"/>
<organism evidence="1 2">
    <name type="scientific">Mucuna pruriens</name>
    <name type="common">Velvet bean</name>
    <name type="synonym">Dolichos pruriens</name>
    <dbReference type="NCBI Taxonomy" id="157652"/>
    <lineage>
        <taxon>Eukaryota</taxon>
        <taxon>Viridiplantae</taxon>
        <taxon>Streptophyta</taxon>
        <taxon>Embryophyta</taxon>
        <taxon>Tracheophyta</taxon>
        <taxon>Spermatophyta</taxon>
        <taxon>Magnoliopsida</taxon>
        <taxon>eudicotyledons</taxon>
        <taxon>Gunneridae</taxon>
        <taxon>Pentapetalae</taxon>
        <taxon>rosids</taxon>
        <taxon>fabids</taxon>
        <taxon>Fabales</taxon>
        <taxon>Fabaceae</taxon>
        <taxon>Papilionoideae</taxon>
        <taxon>50 kb inversion clade</taxon>
        <taxon>NPAAA clade</taxon>
        <taxon>indigoferoid/millettioid clade</taxon>
        <taxon>Phaseoleae</taxon>
        <taxon>Mucuna</taxon>
    </lineage>
</organism>
<protein>
    <recommendedName>
        <fullName evidence="3">Mitochondrial protein</fullName>
    </recommendedName>
</protein>
<evidence type="ECO:0000313" key="1">
    <source>
        <dbReference type="EMBL" id="RDY08417.1"/>
    </source>
</evidence>
<keyword evidence="2" id="KW-1185">Reference proteome</keyword>
<accession>A0A371I041</accession>
<reference evidence="1" key="1">
    <citation type="submission" date="2018-05" db="EMBL/GenBank/DDBJ databases">
        <title>Draft genome of Mucuna pruriens seed.</title>
        <authorList>
            <person name="Nnadi N.E."/>
            <person name="Vos R."/>
            <person name="Hasami M.H."/>
            <person name="Devisetty U.K."/>
            <person name="Aguiy J.C."/>
        </authorList>
    </citation>
    <scope>NUCLEOTIDE SEQUENCE [LARGE SCALE GENOMIC DNA]</scope>
    <source>
        <strain evidence="1">JCA_2017</strain>
    </source>
</reference>